<feature type="compositionally biased region" description="Gly residues" evidence="1">
    <location>
        <begin position="54"/>
        <end position="68"/>
    </location>
</feature>
<keyword evidence="4" id="KW-1185">Reference proteome</keyword>
<dbReference type="EMBL" id="JABEBT010000050">
    <property type="protein sequence ID" value="KAF7634848.1"/>
    <property type="molecule type" value="Genomic_DNA"/>
</dbReference>
<name>A0A8S9ZNW2_9BILA</name>
<organism evidence="3 4">
    <name type="scientific">Meloidogyne graminicola</name>
    <dbReference type="NCBI Taxonomy" id="189291"/>
    <lineage>
        <taxon>Eukaryota</taxon>
        <taxon>Metazoa</taxon>
        <taxon>Ecdysozoa</taxon>
        <taxon>Nematoda</taxon>
        <taxon>Chromadorea</taxon>
        <taxon>Rhabditida</taxon>
        <taxon>Tylenchina</taxon>
        <taxon>Tylenchomorpha</taxon>
        <taxon>Tylenchoidea</taxon>
        <taxon>Meloidogynidae</taxon>
        <taxon>Meloidogyninae</taxon>
        <taxon>Meloidogyne</taxon>
    </lineage>
</organism>
<gene>
    <name evidence="3" type="ORF">Mgra_00005742</name>
</gene>
<evidence type="ECO:0000313" key="3">
    <source>
        <dbReference type="EMBL" id="KAF7634848.1"/>
    </source>
</evidence>
<proteinExistence type="predicted"/>
<feature type="compositionally biased region" description="Low complexity" evidence="1">
    <location>
        <begin position="44"/>
        <end position="53"/>
    </location>
</feature>
<evidence type="ECO:0000313" key="4">
    <source>
        <dbReference type="Proteomes" id="UP000605970"/>
    </source>
</evidence>
<dbReference type="Proteomes" id="UP000605970">
    <property type="component" value="Unassembled WGS sequence"/>
</dbReference>
<evidence type="ECO:0000256" key="2">
    <source>
        <dbReference type="SAM" id="SignalP"/>
    </source>
</evidence>
<feature type="region of interest" description="Disordered" evidence="1">
    <location>
        <begin position="40"/>
        <end position="68"/>
    </location>
</feature>
<comment type="caution">
    <text evidence="3">The sequence shown here is derived from an EMBL/GenBank/DDBJ whole genome shotgun (WGS) entry which is preliminary data.</text>
</comment>
<reference evidence="3" key="1">
    <citation type="journal article" date="2020" name="Ecol. Evol.">
        <title>Genome structure and content of the rice root-knot nematode (Meloidogyne graminicola).</title>
        <authorList>
            <person name="Phan N.T."/>
            <person name="Danchin E.G.J."/>
            <person name="Klopp C."/>
            <person name="Perfus-Barbeoch L."/>
            <person name="Kozlowski D.K."/>
            <person name="Koutsovoulos G.D."/>
            <person name="Lopez-Roques C."/>
            <person name="Bouchez O."/>
            <person name="Zahm M."/>
            <person name="Besnard G."/>
            <person name="Bellafiore S."/>
        </authorList>
    </citation>
    <scope>NUCLEOTIDE SEQUENCE</scope>
    <source>
        <strain evidence="3">VN-18</strain>
    </source>
</reference>
<evidence type="ECO:0000256" key="1">
    <source>
        <dbReference type="SAM" id="MobiDB-lite"/>
    </source>
</evidence>
<feature type="chain" id="PRO_5035796217" evidence="2">
    <location>
        <begin position="26"/>
        <end position="97"/>
    </location>
</feature>
<keyword evidence="2" id="KW-0732">Signal</keyword>
<protein>
    <submittedName>
        <fullName evidence="3">Uncharacterized protein</fullName>
    </submittedName>
</protein>
<dbReference type="AlphaFoldDB" id="A0A8S9ZNW2"/>
<accession>A0A8S9ZNW2</accession>
<sequence>MKFIYLFILIILLISICSLYGQVSAEESFNLRTKRYKKWKKRSSSSFSSSSSQRGGGHYYGRGRYNGGGYGNNYYGGYKKRGMLTRVVDKITGRRNY</sequence>
<feature type="signal peptide" evidence="2">
    <location>
        <begin position="1"/>
        <end position="25"/>
    </location>
</feature>